<keyword evidence="5" id="KW-1185">Reference proteome</keyword>
<evidence type="ECO:0008006" key="6">
    <source>
        <dbReference type="Google" id="ProtNLM"/>
    </source>
</evidence>
<reference evidence="5" key="1">
    <citation type="journal article" date="2016" name="Nat. Commun.">
        <title>The Gonium pectorale genome demonstrates co-option of cell cycle regulation during the evolution of multicellularity.</title>
        <authorList>
            <person name="Hanschen E.R."/>
            <person name="Marriage T.N."/>
            <person name="Ferris P.J."/>
            <person name="Hamaji T."/>
            <person name="Toyoda A."/>
            <person name="Fujiyama A."/>
            <person name="Neme R."/>
            <person name="Noguchi H."/>
            <person name="Minakuchi Y."/>
            <person name="Suzuki M."/>
            <person name="Kawai-Toyooka H."/>
            <person name="Smith D.R."/>
            <person name="Sparks H."/>
            <person name="Anderson J."/>
            <person name="Bakaric R."/>
            <person name="Luria V."/>
            <person name="Karger A."/>
            <person name="Kirschner M.W."/>
            <person name="Durand P.M."/>
            <person name="Michod R.E."/>
            <person name="Nozaki H."/>
            <person name="Olson B.J."/>
        </authorList>
    </citation>
    <scope>NUCLEOTIDE SEQUENCE [LARGE SCALE GENOMIC DNA]</scope>
    <source>
        <strain evidence="5">NIES-2863</strain>
    </source>
</reference>
<dbReference type="Proteomes" id="UP000075714">
    <property type="component" value="Unassembled WGS sequence"/>
</dbReference>
<accession>A0A150GMJ1</accession>
<organism evidence="4 5">
    <name type="scientific">Gonium pectorale</name>
    <name type="common">Green alga</name>
    <dbReference type="NCBI Taxonomy" id="33097"/>
    <lineage>
        <taxon>Eukaryota</taxon>
        <taxon>Viridiplantae</taxon>
        <taxon>Chlorophyta</taxon>
        <taxon>core chlorophytes</taxon>
        <taxon>Chlorophyceae</taxon>
        <taxon>CS clade</taxon>
        <taxon>Chlamydomonadales</taxon>
        <taxon>Volvocaceae</taxon>
        <taxon>Gonium</taxon>
    </lineage>
</organism>
<evidence type="ECO:0000256" key="2">
    <source>
        <dbReference type="ARBA" id="ARBA00022670"/>
    </source>
</evidence>
<sequence>MSVYKLVGPSVASIAIVKVVGGAAVREAIGSGVVWDDVGPHVLTNFHILPPLQGSSTVLQVTVRDVSTGVPTTLGARVAGTDSLHDLAVLRLLPLAASASGQEGQPQEPELVLAGENGLPSLRPVRLGTSADLRTDALINAANSGGPLVDSAGRLVGLSTAVGGARAGAVRGSGVCFALPADMLRDLVPKIIVYGNPYGKK</sequence>
<dbReference type="GO" id="GO:0006508">
    <property type="term" value="P:proteolysis"/>
    <property type="evidence" value="ECO:0007669"/>
    <property type="project" value="UniProtKB-KW"/>
</dbReference>
<dbReference type="STRING" id="33097.A0A150GMJ1"/>
<evidence type="ECO:0000256" key="3">
    <source>
        <dbReference type="ARBA" id="ARBA00022801"/>
    </source>
</evidence>
<comment type="caution">
    <text evidence="4">The sequence shown here is derived from an EMBL/GenBank/DDBJ whole genome shotgun (WGS) entry which is preliminary data.</text>
</comment>
<comment type="similarity">
    <text evidence="1">Belongs to the peptidase S1C family.</text>
</comment>
<dbReference type="PANTHER" id="PTHR43343:SF3">
    <property type="entry name" value="PROTEASE DO-LIKE 8, CHLOROPLASTIC"/>
    <property type="match status" value="1"/>
</dbReference>
<dbReference type="PANTHER" id="PTHR43343">
    <property type="entry name" value="PEPTIDASE S12"/>
    <property type="match status" value="1"/>
</dbReference>
<dbReference type="GO" id="GO:0004252">
    <property type="term" value="F:serine-type endopeptidase activity"/>
    <property type="evidence" value="ECO:0007669"/>
    <property type="project" value="InterPro"/>
</dbReference>
<protein>
    <recommendedName>
        <fullName evidence="6">Protease Do-like PDZ domain-containing protein</fullName>
    </recommendedName>
</protein>
<dbReference type="Pfam" id="PF13365">
    <property type="entry name" value="Trypsin_2"/>
    <property type="match status" value="1"/>
</dbReference>
<name>A0A150GMJ1_GONPE</name>
<dbReference type="AlphaFoldDB" id="A0A150GMJ1"/>
<dbReference type="InterPro" id="IPR051201">
    <property type="entry name" value="Chloro_Bact_Ser_Proteases"/>
</dbReference>
<dbReference type="SUPFAM" id="SSF50494">
    <property type="entry name" value="Trypsin-like serine proteases"/>
    <property type="match status" value="1"/>
</dbReference>
<dbReference type="InterPro" id="IPR043504">
    <property type="entry name" value="Peptidase_S1_PA_chymotrypsin"/>
</dbReference>
<dbReference type="OrthoDB" id="4217619at2759"/>
<evidence type="ECO:0000313" key="5">
    <source>
        <dbReference type="Proteomes" id="UP000075714"/>
    </source>
</evidence>
<dbReference type="InterPro" id="IPR001940">
    <property type="entry name" value="Peptidase_S1C"/>
</dbReference>
<evidence type="ECO:0000256" key="1">
    <source>
        <dbReference type="ARBA" id="ARBA00010541"/>
    </source>
</evidence>
<dbReference type="Gene3D" id="2.40.10.10">
    <property type="entry name" value="Trypsin-like serine proteases"/>
    <property type="match status" value="2"/>
</dbReference>
<dbReference type="PRINTS" id="PR00834">
    <property type="entry name" value="PROTEASES2C"/>
</dbReference>
<keyword evidence="2" id="KW-0645">Protease</keyword>
<evidence type="ECO:0000313" key="4">
    <source>
        <dbReference type="EMBL" id="KXZ50988.1"/>
    </source>
</evidence>
<dbReference type="InterPro" id="IPR009003">
    <property type="entry name" value="Peptidase_S1_PA"/>
</dbReference>
<proteinExistence type="inferred from homology"/>
<gene>
    <name evidence="4" type="ORF">GPECTOR_14g23</name>
</gene>
<dbReference type="EMBL" id="LSYV01000015">
    <property type="protein sequence ID" value="KXZ50988.1"/>
    <property type="molecule type" value="Genomic_DNA"/>
</dbReference>
<keyword evidence="3" id="KW-0378">Hydrolase</keyword>